<organism evidence="2 3">
    <name type="scientific">Musa acuminata subsp. malaccensis</name>
    <name type="common">Wild banana</name>
    <name type="synonym">Musa malaccensis</name>
    <dbReference type="NCBI Taxonomy" id="214687"/>
    <lineage>
        <taxon>Eukaryota</taxon>
        <taxon>Viridiplantae</taxon>
        <taxon>Streptophyta</taxon>
        <taxon>Embryophyta</taxon>
        <taxon>Tracheophyta</taxon>
        <taxon>Spermatophyta</taxon>
        <taxon>Magnoliopsida</taxon>
        <taxon>Liliopsida</taxon>
        <taxon>Zingiberales</taxon>
        <taxon>Musaceae</taxon>
        <taxon>Musa</taxon>
    </lineage>
</organism>
<reference evidence="1" key="1">
    <citation type="submission" date="2021-03" db="EMBL/GenBank/DDBJ databases">
        <authorList>
            <consortium name="Genoscope - CEA"/>
            <person name="William W."/>
        </authorList>
    </citation>
    <scope>NUCLEOTIDE SEQUENCE</scope>
    <source>
        <strain evidence="1">Doubled-haploid Pahang</strain>
    </source>
</reference>
<sequence>MIDMMVCWDLCDHPFNSLFSLEAAAQTSEDCGFYCEFFSFI</sequence>
<dbReference type="EMBL" id="HG996474">
    <property type="protein sequence ID" value="CAG1833945.1"/>
    <property type="molecule type" value="Genomic_DNA"/>
</dbReference>
<evidence type="ECO:0000313" key="1">
    <source>
        <dbReference type="EMBL" id="CAG1833945.1"/>
    </source>
</evidence>
<dbReference type="Gramene" id="Ma09_t01980.1">
    <property type="protein sequence ID" value="Ma09_p01980.1"/>
    <property type="gene ID" value="Ma09_g01980"/>
</dbReference>
<gene>
    <name evidence="1" type="ORF">GSMUA_220500.1</name>
</gene>
<protein>
    <submittedName>
        <fullName evidence="1">(wild Malaysian banana) hypothetical protein</fullName>
    </submittedName>
</protein>
<accession>A0A804KEY5</accession>
<proteinExistence type="predicted"/>
<dbReference type="InParanoid" id="A0A804KEY5"/>
<evidence type="ECO:0000313" key="2">
    <source>
        <dbReference type="EnsemblPlants" id="Ma09_p01980.1"/>
    </source>
</evidence>
<evidence type="ECO:0000313" key="3">
    <source>
        <dbReference type="Proteomes" id="UP000012960"/>
    </source>
</evidence>
<dbReference type="Proteomes" id="UP000012960">
    <property type="component" value="Unplaced"/>
</dbReference>
<dbReference type="EnsemblPlants" id="Ma09_t01980.1">
    <property type="protein sequence ID" value="Ma09_p01980.1"/>
    <property type="gene ID" value="Ma09_g01980"/>
</dbReference>
<name>A0A804KEY5_MUSAM</name>
<dbReference type="AlphaFoldDB" id="A0A804KEY5"/>
<reference evidence="2" key="2">
    <citation type="submission" date="2021-05" db="UniProtKB">
        <authorList>
            <consortium name="EnsemblPlants"/>
        </authorList>
    </citation>
    <scope>IDENTIFICATION</scope>
    <source>
        <strain evidence="2">subsp. malaccensis</strain>
    </source>
</reference>
<keyword evidence="3" id="KW-1185">Reference proteome</keyword>